<dbReference type="GO" id="GO:0006006">
    <property type="term" value="P:glucose metabolic process"/>
    <property type="evidence" value="ECO:0007669"/>
    <property type="project" value="UniProtKB-KW"/>
</dbReference>
<dbReference type="STRING" id="1121105.GCA_000421665_00345"/>
<evidence type="ECO:0000256" key="5">
    <source>
        <dbReference type="ARBA" id="ARBA00023277"/>
    </source>
</evidence>
<evidence type="ECO:0000256" key="2">
    <source>
        <dbReference type="ARBA" id="ARBA00022526"/>
    </source>
</evidence>
<dbReference type="PANTHER" id="PTHR23429">
    <property type="entry name" value="GLUCOSE-6-PHOSPHATE 1-DEHYDROGENASE G6PD"/>
    <property type="match status" value="1"/>
</dbReference>
<protein>
    <recommendedName>
        <fullName evidence="6">Glucose-6-phosphate 1-dehydrogenase</fullName>
        <shortName evidence="6">G6PD</shortName>
        <ecNumber evidence="6">1.1.1.49</ecNumber>
    </recommendedName>
</protein>
<dbReference type="EC" id="1.1.1.49" evidence="6"/>
<feature type="active site" description="Proton acceptor" evidence="6">
    <location>
        <position position="242"/>
    </location>
</feature>
<comment type="pathway">
    <text evidence="1 6">Carbohydrate degradation; pentose phosphate pathway; D-ribulose 5-phosphate from D-glucose 6-phosphate (oxidative stage): step 1/3.</text>
</comment>
<accession>A0A3D4S5C8</accession>
<proteinExistence type="inferred from homology"/>
<dbReference type="GO" id="GO:0009051">
    <property type="term" value="P:pentose-phosphate shunt, oxidative branch"/>
    <property type="evidence" value="ECO:0007669"/>
    <property type="project" value="TreeGrafter"/>
</dbReference>
<dbReference type="Pfam" id="PF02781">
    <property type="entry name" value="G6PD_C"/>
    <property type="match status" value="1"/>
</dbReference>
<dbReference type="Pfam" id="PF00479">
    <property type="entry name" value="G6PD_N"/>
    <property type="match status" value="1"/>
</dbReference>
<evidence type="ECO:0000256" key="6">
    <source>
        <dbReference type="HAMAP-Rule" id="MF_00966"/>
    </source>
</evidence>
<feature type="binding site" evidence="6">
    <location>
        <position position="237"/>
    </location>
    <ligand>
        <name>substrate</name>
    </ligand>
</feature>
<comment type="caution">
    <text evidence="6">Lacks conserved residue(s) required for the propagation of feature annotation.</text>
</comment>
<feature type="binding site" evidence="6">
    <location>
        <position position="180"/>
    </location>
    <ligand>
        <name>substrate</name>
    </ligand>
</feature>
<name>A0A3D4S5C8_9ENTE</name>
<dbReference type="PANTHER" id="PTHR23429:SF0">
    <property type="entry name" value="GLUCOSE-6-PHOSPHATE 1-DEHYDROGENASE"/>
    <property type="match status" value="1"/>
</dbReference>
<dbReference type="EMBL" id="DQHO01000003">
    <property type="protein sequence ID" value="HCS93161.1"/>
    <property type="molecule type" value="Genomic_DNA"/>
</dbReference>
<sequence length="479" mass="55038">MATTEQKVLITLFGATGDLADRKLFPALFKLYKRHNLQDHFAVIGTARRPWNDEKIREVVCESIDSLSEDDRLKKEFASHFYYLSHDVTDSSHYHVLHRLTDELDQKYNISGNRLFYLAMSPSWFSEIARQLVEHHFKDVSGYTRVIIEKPFGKDLLSAKELSETLTTYFDEKEIFRIDHYLGKAMVQDLLPIRLANPLLESVWNSDFIDHIQITLSESVGIGTRGGYYDQSGALRDMVQNHLLQLLAIVSMDIPKDYSMAEIKASKQAAFDGLKPLTKQEVETQVVTGQYSGYRSEDQVDPASTTETFIAIKTFLNSHRWANVPFYLRTGKKMHCKNSTIYIQFKSTPSHQLFDDAQPNYLLIEVDPSEALTLNFNMKDNISQEKPTFTSIPLTTEAYKLKDYTPEAYERLIEECLNNNDVNFTTMPDLEATWRFVDAIQSAWEKDSSTPSEYLPGTFGPTESDALLTNDGRHWYNCD</sequence>
<dbReference type="AlphaFoldDB" id="A0A3D4S5C8"/>
<evidence type="ECO:0000256" key="4">
    <source>
        <dbReference type="ARBA" id="ARBA00023002"/>
    </source>
</evidence>
<dbReference type="Gene3D" id="3.30.360.10">
    <property type="entry name" value="Dihydrodipicolinate Reductase, domain 2"/>
    <property type="match status" value="1"/>
</dbReference>
<dbReference type="UniPathway" id="UPA00115">
    <property type="reaction ID" value="UER00408"/>
</dbReference>
<evidence type="ECO:0000313" key="9">
    <source>
        <dbReference type="EMBL" id="HCS93161.1"/>
    </source>
</evidence>
<dbReference type="Proteomes" id="UP000262195">
    <property type="component" value="Unassembled WGS sequence"/>
</dbReference>
<dbReference type="NCBIfam" id="TIGR00871">
    <property type="entry name" value="zwf"/>
    <property type="match status" value="1"/>
</dbReference>
<keyword evidence="3 6" id="KW-0521">NADP</keyword>
<dbReference type="PIRSF" id="PIRSF000110">
    <property type="entry name" value="G6PD"/>
    <property type="match status" value="1"/>
</dbReference>
<dbReference type="InterPro" id="IPR036291">
    <property type="entry name" value="NAD(P)-bd_dom_sf"/>
</dbReference>
<evidence type="ECO:0000259" key="8">
    <source>
        <dbReference type="Pfam" id="PF02781"/>
    </source>
</evidence>
<dbReference type="SUPFAM" id="SSF55347">
    <property type="entry name" value="Glyceraldehyde-3-phosphate dehydrogenase-like, C-terminal domain"/>
    <property type="match status" value="1"/>
</dbReference>
<dbReference type="InterPro" id="IPR022674">
    <property type="entry name" value="G6P_DH_NAD-bd"/>
</dbReference>
<keyword evidence="4 6" id="KW-0560">Oxidoreductase</keyword>
<dbReference type="PRINTS" id="PR00079">
    <property type="entry name" value="G6PDHDRGNASE"/>
</dbReference>
<evidence type="ECO:0000256" key="1">
    <source>
        <dbReference type="ARBA" id="ARBA00004937"/>
    </source>
</evidence>
<keyword evidence="5 6" id="KW-0119">Carbohydrate metabolism</keyword>
<feature type="binding site" evidence="6">
    <location>
        <begin position="87"/>
        <end position="88"/>
    </location>
    <ligand>
        <name>NADP(+)</name>
        <dbReference type="ChEBI" id="CHEBI:58349"/>
    </ligand>
</feature>
<feature type="binding site" evidence="6">
    <location>
        <position position="337"/>
    </location>
    <ligand>
        <name>substrate</name>
    </ligand>
</feature>
<dbReference type="InterPro" id="IPR001282">
    <property type="entry name" value="G6P_DH"/>
</dbReference>
<evidence type="ECO:0000259" key="7">
    <source>
        <dbReference type="Pfam" id="PF00479"/>
    </source>
</evidence>
<comment type="function">
    <text evidence="6">Catalyzes the oxidation of glucose 6-phosphate to 6-phosphogluconolactone.</text>
</comment>
<comment type="caution">
    <text evidence="9">The sequence shown here is derived from an EMBL/GenBank/DDBJ whole genome shotgun (WGS) entry which is preliminary data.</text>
</comment>
<feature type="binding site" evidence="6">
    <location>
        <position position="184"/>
    </location>
    <ligand>
        <name>substrate</name>
    </ligand>
</feature>
<dbReference type="InterPro" id="IPR022675">
    <property type="entry name" value="G6P_DH_C"/>
</dbReference>
<dbReference type="SUPFAM" id="SSF51735">
    <property type="entry name" value="NAD(P)-binding Rossmann-fold domains"/>
    <property type="match status" value="1"/>
</dbReference>
<dbReference type="GO" id="GO:0005829">
    <property type="term" value="C:cytosol"/>
    <property type="evidence" value="ECO:0007669"/>
    <property type="project" value="TreeGrafter"/>
</dbReference>
<keyword evidence="2 6" id="KW-0313">Glucose metabolism</keyword>
<dbReference type="GO" id="GO:0050661">
    <property type="term" value="F:NADP binding"/>
    <property type="evidence" value="ECO:0007669"/>
    <property type="project" value="UniProtKB-UniRule"/>
</dbReference>
<organism evidence="9 10">
    <name type="scientific">Bavariicoccus seileri</name>
    <dbReference type="NCBI Taxonomy" id="549685"/>
    <lineage>
        <taxon>Bacteria</taxon>
        <taxon>Bacillati</taxon>
        <taxon>Bacillota</taxon>
        <taxon>Bacilli</taxon>
        <taxon>Lactobacillales</taxon>
        <taxon>Enterococcaceae</taxon>
        <taxon>Bavariicoccus</taxon>
    </lineage>
</organism>
<evidence type="ECO:0000256" key="3">
    <source>
        <dbReference type="ARBA" id="ARBA00022857"/>
    </source>
</evidence>
<dbReference type="HAMAP" id="MF_00966">
    <property type="entry name" value="G6PD"/>
    <property type="match status" value="1"/>
</dbReference>
<feature type="binding site" evidence="6">
    <location>
        <position position="332"/>
    </location>
    <ligand>
        <name>substrate</name>
    </ligand>
</feature>
<feature type="domain" description="Glucose-6-phosphate dehydrogenase C-terminal" evidence="8">
    <location>
        <begin position="192"/>
        <end position="475"/>
    </location>
</feature>
<feature type="binding site" evidence="6">
    <location>
        <position position="150"/>
    </location>
    <ligand>
        <name>NADP(+)</name>
        <dbReference type="ChEBI" id="CHEBI:58349"/>
    </ligand>
</feature>
<comment type="catalytic activity">
    <reaction evidence="6">
        <text>D-glucose 6-phosphate + NADP(+) = 6-phospho-D-glucono-1,5-lactone + NADPH + H(+)</text>
        <dbReference type="Rhea" id="RHEA:15841"/>
        <dbReference type="ChEBI" id="CHEBI:15378"/>
        <dbReference type="ChEBI" id="CHEBI:57783"/>
        <dbReference type="ChEBI" id="CHEBI:57955"/>
        <dbReference type="ChEBI" id="CHEBI:58349"/>
        <dbReference type="ChEBI" id="CHEBI:61548"/>
        <dbReference type="EC" id="1.1.1.49"/>
    </reaction>
</comment>
<reference evidence="9 10" key="1">
    <citation type="journal article" date="2018" name="Nat. Biotechnol.">
        <title>A standardized bacterial taxonomy based on genome phylogeny substantially revises the tree of life.</title>
        <authorList>
            <person name="Parks D.H."/>
            <person name="Chuvochina M."/>
            <person name="Waite D.W."/>
            <person name="Rinke C."/>
            <person name="Skarshewski A."/>
            <person name="Chaumeil P.A."/>
            <person name="Hugenholtz P."/>
        </authorList>
    </citation>
    <scope>NUCLEOTIDE SEQUENCE [LARGE SCALE GENOMIC DNA]</scope>
    <source>
        <strain evidence="9">UBA11306</strain>
    </source>
</reference>
<comment type="similarity">
    <text evidence="6">Belongs to the glucose-6-phosphate dehydrogenase family.</text>
</comment>
<evidence type="ECO:0000313" key="10">
    <source>
        <dbReference type="Proteomes" id="UP000262195"/>
    </source>
</evidence>
<dbReference type="GO" id="GO:0004345">
    <property type="term" value="F:glucose-6-phosphate dehydrogenase activity"/>
    <property type="evidence" value="ECO:0007669"/>
    <property type="project" value="UniProtKB-UniRule"/>
</dbReference>
<gene>
    <name evidence="6" type="primary">zwf</name>
    <name evidence="9" type="ORF">DIW15_00440</name>
</gene>
<dbReference type="Gene3D" id="3.40.50.720">
    <property type="entry name" value="NAD(P)-binding Rossmann-like Domain"/>
    <property type="match status" value="1"/>
</dbReference>
<feature type="binding site" evidence="6">
    <location>
        <position position="48"/>
    </location>
    <ligand>
        <name>NADP(+)</name>
        <dbReference type="ChEBI" id="CHEBI:58349"/>
    </ligand>
</feature>
<feature type="binding site" evidence="6">
    <location>
        <position position="218"/>
    </location>
    <ligand>
        <name>substrate</name>
    </ligand>
</feature>
<feature type="domain" description="Glucose-6-phosphate dehydrogenase NAD-binding" evidence="7">
    <location>
        <begin position="12"/>
        <end position="188"/>
    </location>
</feature>